<dbReference type="InterPro" id="IPR058595">
    <property type="entry name" value="Avidin-like"/>
</dbReference>
<dbReference type="RefSeq" id="WP_201943934.1">
    <property type="nucleotide sequence ID" value="NZ_JAERRJ010000002.1"/>
</dbReference>
<proteinExistence type="predicted"/>
<dbReference type="Proteomes" id="UP000602198">
    <property type="component" value="Unassembled WGS sequence"/>
</dbReference>
<keyword evidence="2" id="KW-1185">Reference proteome</keyword>
<gene>
    <name evidence="1" type="ORF">JK358_04490</name>
</gene>
<organism evidence="1 2">
    <name type="scientific">Nocardia acididurans</name>
    <dbReference type="NCBI Taxonomy" id="2802282"/>
    <lineage>
        <taxon>Bacteria</taxon>
        <taxon>Bacillati</taxon>
        <taxon>Actinomycetota</taxon>
        <taxon>Actinomycetes</taxon>
        <taxon>Mycobacteriales</taxon>
        <taxon>Nocardiaceae</taxon>
        <taxon>Nocardia</taxon>
    </lineage>
</organism>
<accession>A0ABS1M1F3</accession>
<dbReference type="Pfam" id="PF26421">
    <property type="entry name" value="Avidin_like"/>
    <property type="match status" value="1"/>
</dbReference>
<evidence type="ECO:0008006" key="3">
    <source>
        <dbReference type="Google" id="ProtNLM"/>
    </source>
</evidence>
<protein>
    <recommendedName>
        <fullName evidence="3">SnoaL-like domain-containing protein</fullName>
    </recommendedName>
</protein>
<name>A0ABS1M1F3_9NOCA</name>
<comment type="caution">
    <text evidence="1">The sequence shown here is derived from an EMBL/GenBank/DDBJ whole genome shotgun (WGS) entry which is preliminary data.</text>
</comment>
<dbReference type="EMBL" id="JAERRJ010000002">
    <property type="protein sequence ID" value="MBL1073644.1"/>
    <property type="molecule type" value="Genomic_DNA"/>
</dbReference>
<reference evidence="1 2" key="1">
    <citation type="submission" date="2021-01" db="EMBL/GenBank/DDBJ databases">
        <title>WGS of actinomycetes isolated from Thailand.</title>
        <authorList>
            <person name="Thawai C."/>
        </authorList>
    </citation>
    <scope>NUCLEOTIDE SEQUENCE [LARGE SCALE GENOMIC DNA]</scope>
    <source>
        <strain evidence="1 2">LPG 2</strain>
    </source>
</reference>
<sequence length="107" mass="11912">MIDYNGRRFHNPDAADGVIARYHQRDDLVWGYFSGGAVRRGSVTGLCGPDAALRLVYTMVLADGTLVAGRTHSTVEYTSDGRLRLREEWERFGASATTGISYLEEIR</sequence>
<evidence type="ECO:0000313" key="2">
    <source>
        <dbReference type="Proteomes" id="UP000602198"/>
    </source>
</evidence>
<evidence type="ECO:0000313" key="1">
    <source>
        <dbReference type="EMBL" id="MBL1073644.1"/>
    </source>
</evidence>